<gene>
    <name evidence="1" type="ORF">SAMN04488056_11080</name>
</gene>
<dbReference type="Proteomes" id="UP000199236">
    <property type="component" value="Unassembled WGS sequence"/>
</dbReference>
<dbReference type="AlphaFoldDB" id="A0A1I5IYK0"/>
<dbReference type="EMBL" id="FOVR01000010">
    <property type="protein sequence ID" value="SFO65645.1"/>
    <property type="molecule type" value="Genomic_DNA"/>
</dbReference>
<keyword evidence="2" id="KW-1185">Reference proteome</keyword>
<evidence type="ECO:0000313" key="1">
    <source>
        <dbReference type="EMBL" id="SFO65645.1"/>
    </source>
</evidence>
<reference evidence="1 2" key="1">
    <citation type="submission" date="2016-10" db="EMBL/GenBank/DDBJ databases">
        <authorList>
            <person name="de Groot N.N."/>
        </authorList>
    </citation>
    <scope>NUCLEOTIDE SEQUENCE [LARGE SCALE GENOMIC DNA]</scope>
    <source>
        <strain evidence="1 2">CGMCC 1.9157</strain>
    </source>
</reference>
<organism evidence="1 2">
    <name type="scientific">Cohaesibacter marisflavi</name>
    <dbReference type="NCBI Taxonomy" id="655353"/>
    <lineage>
        <taxon>Bacteria</taxon>
        <taxon>Pseudomonadati</taxon>
        <taxon>Pseudomonadota</taxon>
        <taxon>Alphaproteobacteria</taxon>
        <taxon>Hyphomicrobiales</taxon>
        <taxon>Cohaesibacteraceae</taxon>
    </lineage>
</organism>
<protein>
    <submittedName>
        <fullName evidence="1">Uncharacterized protein</fullName>
    </submittedName>
</protein>
<accession>A0A1I5IYK0</accession>
<sequence>MNRLPDAPQLHHLIKTRLDFLVNQIARRTERQLHGPLCNGRIVAQHRIPLPFEQGLACRIENFQRPQDALPVCGFEGGCHVRVAFGKDRMQRFGALQPVKLALPVGPNGVGHIRHHIEPLKQGFEIEARATNQNGTLPPCPDICDGSHRVVKPAPHGVALGRVYIAIEPMLHVSHFFRRRAG</sequence>
<name>A0A1I5IYK0_9HYPH</name>
<proteinExistence type="predicted"/>
<evidence type="ECO:0000313" key="2">
    <source>
        <dbReference type="Proteomes" id="UP000199236"/>
    </source>
</evidence>